<evidence type="ECO:0000256" key="1">
    <source>
        <dbReference type="SAM" id="SignalP"/>
    </source>
</evidence>
<organism evidence="2 3">
    <name type="scientific">Pseudoalteromonas caenipelagi</name>
    <dbReference type="NCBI Taxonomy" id="2726988"/>
    <lineage>
        <taxon>Bacteria</taxon>
        <taxon>Pseudomonadati</taxon>
        <taxon>Pseudomonadota</taxon>
        <taxon>Gammaproteobacteria</taxon>
        <taxon>Alteromonadales</taxon>
        <taxon>Pseudoalteromonadaceae</taxon>
        <taxon>Pseudoalteromonas</taxon>
    </lineage>
</organism>
<evidence type="ECO:0000313" key="2">
    <source>
        <dbReference type="EMBL" id="NOU51898.1"/>
    </source>
</evidence>
<keyword evidence="1" id="KW-0732">Signal</keyword>
<evidence type="ECO:0000313" key="3">
    <source>
        <dbReference type="Proteomes" id="UP000586305"/>
    </source>
</evidence>
<dbReference type="Proteomes" id="UP000586305">
    <property type="component" value="Unassembled WGS sequence"/>
</dbReference>
<sequence>MKLIAGFMLLLAFNISAKQYYSEQFSEQDLGKAFDTELHRASETCLTGTVEHHQQSAGQLDYLQRLNETQIRRRTFGEVHGGVNLFIVAGSVSTSITHTNATDNLTLTSQLHLKLSQGHSTIESRQVLKDAEYCGDQFIYQVNYGRDLFINTRLHFRSEADYKKFVTKIKIRLLFFKKTKTKVKEIEKFAQNAVLTIDANSSGSLPPRLQQIMNSNPKHCRGSNISPCLNTLQALADYTFGGQLSDDLGALPKLPRSIITKTYEESGHFDVSNDVSVVSTEQYEPIWRDIEKRYGEAVRRHRRAEAFLAVATEQEQASAQAEYDMSQQQLSQLQVLRSTCLVQPWLGQCQ</sequence>
<protein>
    <submittedName>
        <fullName evidence="2">Uncharacterized protein</fullName>
    </submittedName>
</protein>
<dbReference type="EMBL" id="JABBPG010000006">
    <property type="protein sequence ID" value="NOU51898.1"/>
    <property type="molecule type" value="Genomic_DNA"/>
</dbReference>
<feature type="chain" id="PRO_5033029863" evidence="1">
    <location>
        <begin position="18"/>
        <end position="350"/>
    </location>
</feature>
<reference evidence="2 3" key="1">
    <citation type="submission" date="2020-04" db="EMBL/GenBank/DDBJ databases">
        <title>Pseudoalteromonas caenipelagi sp. nov., isolated from a tidal flat.</title>
        <authorList>
            <person name="Park S."/>
            <person name="Yoon J.-H."/>
        </authorList>
    </citation>
    <scope>NUCLEOTIDE SEQUENCE [LARGE SCALE GENOMIC DNA]</scope>
    <source>
        <strain evidence="2 3">JBTF-M23</strain>
    </source>
</reference>
<dbReference type="AlphaFoldDB" id="A0A849VGR6"/>
<dbReference type="RefSeq" id="WP_171626944.1">
    <property type="nucleotide sequence ID" value="NZ_JABBPG010000006.1"/>
</dbReference>
<keyword evidence="3" id="KW-1185">Reference proteome</keyword>
<feature type="signal peptide" evidence="1">
    <location>
        <begin position="1"/>
        <end position="17"/>
    </location>
</feature>
<accession>A0A849VGR6</accession>
<gene>
    <name evidence="2" type="ORF">HG263_15280</name>
</gene>
<proteinExistence type="predicted"/>
<name>A0A849VGR6_9GAMM</name>
<comment type="caution">
    <text evidence="2">The sequence shown here is derived from an EMBL/GenBank/DDBJ whole genome shotgun (WGS) entry which is preliminary data.</text>
</comment>